<evidence type="ECO:0000313" key="5">
    <source>
        <dbReference type="Proteomes" id="UP000000763"/>
    </source>
</evidence>
<reference evidence="5" key="4">
    <citation type="journal article" date="2008" name="Nucleic Acids Res.">
        <title>The rice annotation project database (RAP-DB): 2008 update.</title>
        <authorList>
            <consortium name="The rice annotation project (RAP)"/>
        </authorList>
    </citation>
    <scope>GENOME REANNOTATION</scope>
    <source>
        <strain evidence="5">cv. Nipponbare</strain>
    </source>
</reference>
<evidence type="ECO:0000313" key="4">
    <source>
        <dbReference type="EMBL" id="BAD62440.1"/>
    </source>
</evidence>
<feature type="region of interest" description="Disordered" evidence="1">
    <location>
        <begin position="1"/>
        <end position="249"/>
    </location>
</feature>
<dbReference type="Proteomes" id="UP000000763">
    <property type="component" value="Chromosome 6"/>
</dbReference>
<sequence length="326" mass="34205">MRLGTSAPKRLALSHRQEYRPNPTYGRNPRDSRGGGARGPGPREWGPRGSLTVHGGPGAPGLTPAGAVGPTLQPHPRPRRRGRREAARPRPDGCRRRPPARRSGGRERGGKGERRRRSTAHPGATAATEESAGAEGGGGAARVDGVNGVPAVGDRNGEVDEVDEDAANPKEAAPRWEAVRGDDGGGPELGGNGGERERRRELESGKEEGRREAETDGGDLRGQIRPFEREKEREKWGERERGSRGVISPTLLHAGMAGCGGFGGGGGPFCRRSGWSGGRTGMTGGPHPSARVAGGPARQRRARGERPSGPQGEEKEGEGDGPNSAH</sequence>
<reference evidence="5" key="3">
    <citation type="journal article" date="2005" name="Nature">
        <title>The map-based sequence of the rice genome.</title>
        <authorList>
            <consortium name="International rice genome sequencing project (IRGSP)"/>
            <person name="Matsumoto T."/>
            <person name="Wu J."/>
            <person name="Kanamori H."/>
            <person name="Katayose Y."/>
            <person name="Fujisawa M."/>
            <person name="Namiki N."/>
            <person name="Mizuno H."/>
            <person name="Yamamoto K."/>
            <person name="Antonio B.A."/>
            <person name="Baba T."/>
            <person name="Sakata K."/>
            <person name="Nagamura Y."/>
            <person name="Aoki H."/>
            <person name="Arikawa K."/>
            <person name="Arita K."/>
            <person name="Bito T."/>
            <person name="Chiden Y."/>
            <person name="Fujitsuka N."/>
            <person name="Fukunaka R."/>
            <person name="Hamada M."/>
            <person name="Harada C."/>
            <person name="Hayashi A."/>
            <person name="Hijishita S."/>
            <person name="Honda M."/>
            <person name="Hosokawa S."/>
            <person name="Ichikawa Y."/>
            <person name="Idonuma A."/>
            <person name="Iijima M."/>
            <person name="Ikeda M."/>
            <person name="Ikeno M."/>
            <person name="Ito K."/>
            <person name="Ito S."/>
            <person name="Ito T."/>
            <person name="Ito Y."/>
            <person name="Ito Y."/>
            <person name="Iwabuchi A."/>
            <person name="Kamiya K."/>
            <person name="Karasawa W."/>
            <person name="Kurita K."/>
            <person name="Katagiri S."/>
            <person name="Kikuta A."/>
            <person name="Kobayashi H."/>
            <person name="Kobayashi N."/>
            <person name="Machita K."/>
            <person name="Maehara T."/>
            <person name="Masukawa M."/>
            <person name="Mizubayashi T."/>
            <person name="Mukai Y."/>
            <person name="Nagasaki H."/>
            <person name="Nagata Y."/>
            <person name="Naito S."/>
            <person name="Nakashima M."/>
            <person name="Nakama Y."/>
            <person name="Nakamichi Y."/>
            <person name="Nakamura M."/>
            <person name="Meguro A."/>
            <person name="Negishi M."/>
            <person name="Ohta I."/>
            <person name="Ohta T."/>
            <person name="Okamoto M."/>
            <person name="Ono N."/>
            <person name="Saji S."/>
            <person name="Sakaguchi M."/>
            <person name="Sakai K."/>
            <person name="Shibata M."/>
            <person name="Shimokawa T."/>
            <person name="Song J."/>
            <person name="Takazaki Y."/>
            <person name="Terasawa K."/>
            <person name="Tsugane M."/>
            <person name="Tsuji K."/>
            <person name="Ueda S."/>
            <person name="Waki K."/>
            <person name="Yamagata H."/>
            <person name="Yamamoto M."/>
            <person name="Yamamoto S."/>
            <person name="Yamane H."/>
            <person name="Yoshiki S."/>
            <person name="Yoshihara R."/>
            <person name="Yukawa K."/>
            <person name="Zhong H."/>
            <person name="Yano M."/>
            <person name="Yuan Q."/>
            <person name="Ouyang S."/>
            <person name="Liu J."/>
            <person name="Jones K.M."/>
            <person name="Gansberger K."/>
            <person name="Moffat K."/>
            <person name="Hill J."/>
            <person name="Bera J."/>
            <person name="Fadrosh D."/>
            <person name="Jin S."/>
            <person name="Johri S."/>
            <person name="Kim M."/>
            <person name="Overton L."/>
            <person name="Reardon M."/>
            <person name="Tsitrin T."/>
            <person name="Vuong H."/>
            <person name="Weaver B."/>
            <person name="Ciecko A."/>
            <person name="Tallon L."/>
            <person name="Jackson J."/>
            <person name="Pai G."/>
            <person name="Aken S.V."/>
            <person name="Utterback T."/>
            <person name="Reidmuller S."/>
            <person name="Feldblyum T."/>
            <person name="Hsiao J."/>
            <person name="Zismann V."/>
            <person name="Iobst S."/>
            <person name="de Vazeille A.R."/>
            <person name="Buell C.R."/>
            <person name="Ying K."/>
            <person name="Li Y."/>
            <person name="Lu T."/>
            <person name="Huang Y."/>
            <person name="Zhao Q."/>
            <person name="Feng Q."/>
            <person name="Zhang L."/>
            <person name="Zhu J."/>
            <person name="Weng Q."/>
            <person name="Mu J."/>
            <person name="Lu Y."/>
            <person name="Fan D."/>
            <person name="Liu Y."/>
            <person name="Guan J."/>
            <person name="Zhang Y."/>
            <person name="Yu S."/>
            <person name="Liu X."/>
            <person name="Zhang Y."/>
            <person name="Hong G."/>
            <person name="Han B."/>
            <person name="Choisne N."/>
            <person name="Demange N."/>
            <person name="Orjeda G."/>
            <person name="Samain S."/>
            <person name="Cattolico L."/>
            <person name="Pelletier E."/>
            <person name="Couloux A."/>
            <person name="Segurens B."/>
            <person name="Wincker P."/>
            <person name="D'Hont A."/>
            <person name="Scarpelli C."/>
            <person name="Weissenbach J."/>
            <person name="Salanoubat M."/>
            <person name="Quetier F."/>
            <person name="Yu Y."/>
            <person name="Kim H.R."/>
            <person name="Rambo T."/>
            <person name="Currie J."/>
            <person name="Collura K."/>
            <person name="Luo M."/>
            <person name="Yang T."/>
            <person name="Ammiraju J.S.S."/>
            <person name="Engler F."/>
            <person name="Soderlund C."/>
            <person name="Wing R.A."/>
            <person name="Palmer L.E."/>
            <person name="de la Bastide M."/>
            <person name="Spiegel L."/>
            <person name="Nascimento L."/>
            <person name="Zutavern T."/>
            <person name="O'Shaughnessy A."/>
            <person name="Dike S."/>
            <person name="Dedhia N."/>
            <person name="Preston R."/>
            <person name="Balija V."/>
            <person name="McCombie W.R."/>
            <person name="Chow T."/>
            <person name="Chen H."/>
            <person name="Chung M."/>
            <person name="Chen C."/>
            <person name="Shaw J."/>
            <person name="Wu H."/>
            <person name="Hsiao K."/>
            <person name="Chao Y."/>
            <person name="Chu M."/>
            <person name="Cheng C."/>
            <person name="Hour A."/>
            <person name="Lee P."/>
            <person name="Lin S."/>
            <person name="Lin Y."/>
            <person name="Liou J."/>
            <person name="Liu S."/>
            <person name="Hsing Y."/>
            <person name="Raghuvanshi S."/>
            <person name="Mohanty A."/>
            <person name="Bharti A.K."/>
            <person name="Gaur A."/>
            <person name="Gupta V."/>
            <person name="Kumar D."/>
            <person name="Ravi V."/>
            <person name="Vij S."/>
            <person name="Kapur A."/>
            <person name="Khurana P."/>
            <person name="Khurana P."/>
            <person name="Khurana J.P."/>
            <person name="Tyagi A.K."/>
            <person name="Gaikwad K."/>
            <person name="Singh A."/>
            <person name="Dalal V."/>
            <person name="Srivastava S."/>
            <person name="Dixit A."/>
            <person name="Pal A.K."/>
            <person name="Ghazi I.A."/>
            <person name="Yadav M."/>
            <person name="Pandit A."/>
            <person name="Bhargava A."/>
            <person name="Sureshbabu K."/>
            <person name="Batra K."/>
            <person name="Sharma T.R."/>
            <person name="Mohapatra T."/>
            <person name="Singh N.K."/>
            <person name="Messing J."/>
            <person name="Nelson A.B."/>
            <person name="Fuks G."/>
            <person name="Kavchok S."/>
            <person name="Keizer G."/>
            <person name="Linton E."/>
            <person name="Llaca V."/>
            <person name="Song R."/>
            <person name="Tanyolac B."/>
            <person name="Young S."/>
            <person name="Ho-Il K."/>
            <person name="Hahn J.H."/>
            <person name="Sangsakoo G."/>
            <person name="Vanavichit A."/>
            <person name="de Mattos Luiz.A.T."/>
            <person name="Zimmer P.D."/>
            <person name="Malone G."/>
            <person name="Dellagostin O."/>
            <person name="de Oliveira A.C."/>
            <person name="Bevan M."/>
            <person name="Bancroft I."/>
            <person name="Minx P."/>
            <person name="Cordum H."/>
            <person name="Wilson R."/>
            <person name="Cheng Z."/>
            <person name="Jin W."/>
            <person name="Jiang J."/>
            <person name="Leong S.A."/>
            <person name="Iwama H."/>
            <person name="Gojobori T."/>
            <person name="Itoh T."/>
            <person name="Niimura Y."/>
            <person name="Fujii Y."/>
            <person name="Habara T."/>
            <person name="Sakai H."/>
            <person name="Sato Y."/>
            <person name="Wilson G."/>
            <person name="Kumar K."/>
            <person name="McCouch S."/>
            <person name="Juretic N."/>
            <person name="Hoen D."/>
            <person name="Wright S."/>
            <person name="Bruskiewich R."/>
            <person name="Bureau T."/>
            <person name="Miyao A."/>
            <person name="Hirochika H."/>
            <person name="Nishikawa T."/>
            <person name="Kadowaki K."/>
            <person name="Sugiura M."/>
            <person name="Burr B."/>
            <person name="Sasaki T."/>
        </authorList>
    </citation>
    <scope>NUCLEOTIDE SEQUENCE [LARGE SCALE GENOMIC DNA]</scope>
    <source>
        <strain evidence="5">cv. Nipponbare</strain>
    </source>
</reference>
<feature type="domain" description="DUF834" evidence="2">
    <location>
        <begin position="136"/>
        <end position="186"/>
    </location>
</feature>
<dbReference type="EMBL" id="AP006524">
    <property type="protein sequence ID" value="BAD62440.1"/>
    <property type="molecule type" value="Genomic_DNA"/>
</dbReference>
<feature type="compositionally biased region" description="Low complexity" evidence="1">
    <location>
        <begin position="123"/>
        <end position="133"/>
    </location>
</feature>
<feature type="compositionally biased region" description="Basic and acidic residues" evidence="1">
    <location>
        <begin position="194"/>
        <end position="214"/>
    </location>
</feature>
<feature type="compositionally biased region" description="Basic and acidic residues" evidence="1">
    <location>
        <begin position="226"/>
        <end position="243"/>
    </location>
</feature>
<dbReference type="InterPro" id="IPR008552">
    <property type="entry name" value="DUF834"/>
</dbReference>
<organism evidence="4 5">
    <name type="scientific">Oryza sativa subsp. japonica</name>
    <name type="common">Rice</name>
    <dbReference type="NCBI Taxonomy" id="39947"/>
    <lineage>
        <taxon>Eukaryota</taxon>
        <taxon>Viridiplantae</taxon>
        <taxon>Streptophyta</taxon>
        <taxon>Embryophyta</taxon>
        <taxon>Tracheophyta</taxon>
        <taxon>Spermatophyta</taxon>
        <taxon>Magnoliopsida</taxon>
        <taxon>Liliopsida</taxon>
        <taxon>Poales</taxon>
        <taxon>Poaceae</taxon>
        <taxon>BOP clade</taxon>
        <taxon>Oryzoideae</taxon>
        <taxon>Oryzeae</taxon>
        <taxon>Oryzinae</taxon>
        <taxon>Oryza</taxon>
        <taxon>Oryza sativa</taxon>
    </lineage>
</organism>
<dbReference type="EMBL" id="AP005929">
    <property type="protein sequence ID" value="BAD62232.1"/>
    <property type="molecule type" value="Genomic_DNA"/>
</dbReference>
<feature type="compositionally biased region" description="Low complexity" evidence="1">
    <location>
        <begin position="40"/>
        <end position="49"/>
    </location>
</feature>
<reference evidence="3" key="1">
    <citation type="submission" date="2002-11" db="EMBL/GenBank/DDBJ databases">
        <title>Oryza sativa nipponbare(GA3) genomic DNA, chromosome 6, BAC clone:OSJNBb0071G09.</title>
        <authorList>
            <person name="Sasaki T."/>
            <person name="Matsumoto T."/>
            <person name="Katayose Y."/>
        </authorList>
    </citation>
    <scope>NUCLEOTIDE SEQUENCE</scope>
</reference>
<gene>
    <name evidence="4" type="ORF">OSJNBa0077M23.2</name>
    <name evidence="3" type="ORF">OSJNBb0071G09.24</name>
</gene>
<reference evidence="4" key="2">
    <citation type="submission" date="2003-06" db="EMBL/GenBank/DDBJ databases">
        <title>Oryza sativa nipponbare(GA3) genomic DNA, chromosome 6, BAC clone:OSJNBa0077M23.</title>
        <authorList>
            <person name="Sasaki T."/>
            <person name="Matsumoto T."/>
            <person name="Katayose Y."/>
        </authorList>
    </citation>
    <scope>NUCLEOTIDE SEQUENCE</scope>
</reference>
<dbReference type="AlphaFoldDB" id="Q5Z473"/>
<evidence type="ECO:0000313" key="3">
    <source>
        <dbReference type="EMBL" id="BAD62232.1"/>
    </source>
</evidence>
<name>Q5Z473_ORYSJ</name>
<feature type="compositionally biased region" description="Low complexity" evidence="1">
    <location>
        <begin position="60"/>
        <end position="70"/>
    </location>
</feature>
<feature type="compositionally biased region" description="Gly residues" evidence="1">
    <location>
        <begin position="275"/>
        <end position="284"/>
    </location>
</feature>
<feature type="compositionally biased region" description="Basic and acidic residues" evidence="1">
    <location>
        <begin position="172"/>
        <end position="183"/>
    </location>
</feature>
<accession>Q5Z473</accession>
<evidence type="ECO:0000256" key="1">
    <source>
        <dbReference type="SAM" id="MobiDB-lite"/>
    </source>
</evidence>
<proteinExistence type="predicted"/>
<feature type="compositionally biased region" description="Basic and acidic residues" evidence="1">
    <location>
        <begin position="84"/>
        <end position="95"/>
    </location>
</feature>
<dbReference type="Pfam" id="PF05754">
    <property type="entry name" value="DUF834"/>
    <property type="match status" value="1"/>
</dbReference>
<evidence type="ECO:0000259" key="2">
    <source>
        <dbReference type="Pfam" id="PF05754"/>
    </source>
</evidence>
<feature type="compositionally biased region" description="Gly residues" evidence="1">
    <location>
        <begin position="184"/>
        <end position="193"/>
    </location>
</feature>
<protein>
    <submittedName>
        <fullName evidence="4">Pr1-like protein</fullName>
    </submittedName>
</protein>
<feature type="region of interest" description="Disordered" evidence="1">
    <location>
        <begin position="263"/>
        <end position="326"/>
    </location>
</feature>